<name>A0A0G0G9U8_9BACT</name>
<dbReference type="InterPro" id="IPR016181">
    <property type="entry name" value="Acyl_CoA_acyltransferase"/>
</dbReference>
<reference evidence="1 2" key="1">
    <citation type="journal article" date="2015" name="Nature">
        <title>rRNA introns, odd ribosomes, and small enigmatic genomes across a large radiation of phyla.</title>
        <authorList>
            <person name="Brown C.T."/>
            <person name="Hug L.A."/>
            <person name="Thomas B.C."/>
            <person name="Sharon I."/>
            <person name="Castelle C.J."/>
            <person name="Singh A."/>
            <person name="Wilkins M.J."/>
            <person name="Williams K.H."/>
            <person name="Banfield J.F."/>
        </authorList>
    </citation>
    <scope>NUCLEOTIDE SEQUENCE [LARGE SCALE GENOMIC DNA]</scope>
</reference>
<sequence>MSLRMAKKFMENINNNLKEITNLLEWQNFLDKAERQHCFFSVVWEKQVENYFSDWQFKHFLFKDNFLVSVLVNKEGRAVSVPFSEVGNIIALDYSQELDTNDLKIVLANIFNSFKLTVNIFYCPVKNIEETMLIDYVLPLNKFNSLEELENNYRKTTRQEIEKSKVEIKVMENIKELKQVYKLYLKNIRAKMNLVLPYSFFEYWFQNKETFLLSLMNGKIVGFSLYLENKNLTHYFLNASSLVGKQSGATHALLSSQIKNSFNKQIKYFEFGGTKKDSNLEIFKKGWGGEVYNIYTISNQEFVNIKSKGRTLWKFVPLCLLPYLSKILWKRFL</sequence>
<organism evidence="1 2">
    <name type="scientific">Candidatus Magasanikbacteria bacterium GW2011_GWC2_37_14</name>
    <dbReference type="NCBI Taxonomy" id="1619046"/>
    <lineage>
        <taxon>Bacteria</taxon>
        <taxon>Candidatus Magasanikiibacteriota</taxon>
    </lineage>
</organism>
<evidence type="ECO:0000313" key="1">
    <source>
        <dbReference type="EMBL" id="KKQ27888.1"/>
    </source>
</evidence>
<dbReference type="Proteomes" id="UP000034849">
    <property type="component" value="Unassembled WGS sequence"/>
</dbReference>
<protein>
    <recommendedName>
        <fullName evidence="3">BioF2-like acetyltransferase domain-containing protein</fullName>
    </recommendedName>
</protein>
<dbReference type="SUPFAM" id="SSF55729">
    <property type="entry name" value="Acyl-CoA N-acyltransferases (Nat)"/>
    <property type="match status" value="1"/>
</dbReference>
<evidence type="ECO:0000313" key="2">
    <source>
        <dbReference type="Proteomes" id="UP000034849"/>
    </source>
</evidence>
<dbReference type="Gene3D" id="3.40.630.30">
    <property type="match status" value="1"/>
</dbReference>
<evidence type="ECO:0008006" key="3">
    <source>
        <dbReference type="Google" id="ProtNLM"/>
    </source>
</evidence>
<comment type="caution">
    <text evidence="1">The sequence shown here is derived from an EMBL/GenBank/DDBJ whole genome shotgun (WGS) entry which is preliminary data.</text>
</comment>
<proteinExistence type="predicted"/>
<dbReference type="EMBL" id="LBSX01000004">
    <property type="protein sequence ID" value="KKQ27888.1"/>
    <property type="molecule type" value="Genomic_DNA"/>
</dbReference>
<dbReference type="InterPro" id="IPR050644">
    <property type="entry name" value="PG_Glycine_Bridge_Synth"/>
</dbReference>
<dbReference type="STRING" id="1619046.US42_C0004G0027"/>
<accession>A0A0G0G9U8</accession>
<gene>
    <name evidence="1" type="ORF">US42_C0004G0027</name>
</gene>
<dbReference type="PANTHER" id="PTHR36174:SF1">
    <property type="entry name" value="LIPID II:GLYCINE GLYCYLTRANSFERASE"/>
    <property type="match status" value="1"/>
</dbReference>
<dbReference type="PANTHER" id="PTHR36174">
    <property type="entry name" value="LIPID II:GLYCINE GLYCYLTRANSFERASE"/>
    <property type="match status" value="1"/>
</dbReference>
<dbReference type="AlphaFoldDB" id="A0A0G0G9U8"/>